<organism evidence="2 3">
    <name type="scientific">Apiospora marii</name>
    <dbReference type="NCBI Taxonomy" id="335849"/>
    <lineage>
        <taxon>Eukaryota</taxon>
        <taxon>Fungi</taxon>
        <taxon>Dikarya</taxon>
        <taxon>Ascomycota</taxon>
        <taxon>Pezizomycotina</taxon>
        <taxon>Sordariomycetes</taxon>
        <taxon>Xylariomycetidae</taxon>
        <taxon>Amphisphaeriales</taxon>
        <taxon>Apiosporaceae</taxon>
        <taxon>Apiospora</taxon>
    </lineage>
</organism>
<comment type="caution">
    <text evidence="2">The sequence shown here is derived from an EMBL/GenBank/DDBJ whole genome shotgun (WGS) entry which is preliminary data.</text>
</comment>
<gene>
    <name evidence="2" type="ORF">PG991_001206</name>
</gene>
<name>A0ABR1SU52_9PEZI</name>
<evidence type="ECO:0000313" key="3">
    <source>
        <dbReference type="Proteomes" id="UP001396898"/>
    </source>
</evidence>
<feature type="region of interest" description="Disordered" evidence="1">
    <location>
        <begin position="483"/>
        <end position="517"/>
    </location>
</feature>
<evidence type="ECO:0008006" key="4">
    <source>
        <dbReference type="Google" id="ProtNLM"/>
    </source>
</evidence>
<sequence>MERLGPEIISLIVDRVWRRYYKTCATISRAFQHEVERRTFRSLELYSAEDIAVLSRLLSRFPGRRFYLREIKLASLPQTMPSGRFSQHPLTFRKDVAALLAALHRCDEEDERAGVPTDPMICLVLRPGWGSRVPMDEADEGILGLDQVHVPSACLPAFPEWTLLEDPSPPPLPSSRRVRELRVENAGVHPIAVAQFASAMPQLETLYFFCYDPAIGRHQARLAQRDALARALNSLCGKLPRLKDLEIHRIEYHSVSNHSLACQRLVDAEGIDLVCEAVRKLAQPTVEKLCLSNWLISADLFLDKRDPSAVKTWPRLEDLDVSSSVMAPNGKWYVTGQPSDEPFDPAPHPDDTLRFMANMDAKAGMGTEPAGAGTARENGADMHHRWRLHVDSNMMDPLLESLTEAVTQHMPKRREVKFLIGGPSQDNRNGPRGPSLAVLYDERFEDDQRLWNVQRKGNFREWRIPQSLRDAWQYLLIQDFEMKPEPGTEVQDEVMDSSADEDEVDAGGDMSSDSEMN</sequence>
<reference evidence="2 3" key="1">
    <citation type="submission" date="2023-01" db="EMBL/GenBank/DDBJ databases">
        <title>Analysis of 21 Apiospora genomes using comparative genomics revels a genus with tremendous synthesis potential of carbohydrate active enzymes and secondary metabolites.</title>
        <authorList>
            <person name="Sorensen T."/>
        </authorList>
    </citation>
    <scope>NUCLEOTIDE SEQUENCE [LARGE SCALE GENOMIC DNA]</scope>
    <source>
        <strain evidence="2 3">CBS 20057</strain>
    </source>
</reference>
<evidence type="ECO:0000313" key="2">
    <source>
        <dbReference type="EMBL" id="KAK8037860.1"/>
    </source>
</evidence>
<evidence type="ECO:0000256" key="1">
    <source>
        <dbReference type="SAM" id="MobiDB-lite"/>
    </source>
</evidence>
<dbReference type="Proteomes" id="UP001396898">
    <property type="component" value="Unassembled WGS sequence"/>
</dbReference>
<feature type="compositionally biased region" description="Acidic residues" evidence="1">
    <location>
        <begin position="490"/>
        <end position="506"/>
    </location>
</feature>
<proteinExistence type="predicted"/>
<dbReference type="EMBL" id="JAQQWI010000002">
    <property type="protein sequence ID" value="KAK8037860.1"/>
    <property type="molecule type" value="Genomic_DNA"/>
</dbReference>
<keyword evidence="3" id="KW-1185">Reference proteome</keyword>
<accession>A0ABR1SU52</accession>
<protein>
    <recommendedName>
        <fullName evidence="4">F-box domain-containing protein</fullName>
    </recommendedName>
</protein>